<dbReference type="EMBL" id="CH408031">
    <property type="protein sequence ID" value="EAQ89330.1"/>
    <property type="molecule type" value="Genomic_DNA"/>
</dbReference>
<reference evidence="2" key="1">
    <citation type="journal article" date="2015" name="Genome Announc.">
        <title>Draft genome sequence of the cellulolytic fungus Chaetomium globosum.</title>
        <authorList>
            <person name="Cuomo C.A."/>
            <person name="Untereiner W.A."/>
            <person name="Ma L.-J."/>
            <person name="Grabherr M."/>
            <person name="Birren B.W."/>
        </authorList>
    </citation>
    <scope>NUCLEOTIDE SEQUENCE [LARGE SCALE GENOMIC DNA]</scope>
    <source>
        <strain evidence="2">ATCC 6205 / CBS 148.51 / DSM 1962 / NBRC 6347 / NRRL 1970</strain>
    </source>
</reference>
<gene>
    <name evidence="1" type="ORF">CHGG_05949</name>
</gene>
<sequence>MPRILVSGIACGLCHGSNQGMESREWNGEPQVTEGVVPKFGSKISGLSSFSLHISEPIRCESETEGGVVGIGGGGGDGPAPVSGELACRTCAGWGRYDVLNGGGPAFLQEKADLNTLAQMRTFPTDTDMPPYLPTKCASPIHTICLSRDKIYRNKPGQVRRTRLVYGWFAALVVGEGGKEGGREPGREGGVG</sequence>
<dbReference type="GeneID" id="4390830"/>
<dbReference type="OrthoDB" id="10550240at2759"/>
<accession>Q2H5W6</accession>
<dbReference type="InParanoid" id="Q2H5W6"/>
<dbReference type="RefSeq" id="XP_001222044.1">
    <property type="nucleotide sequence ID" value="XM_001222043.1"/>
</dbReference>
<evidence type="ECO:0000313" key="1">
    <source>
        <dbReference type="EMBL" id="EAQ89330.1"/>
    </source>
</evidence>
<dbReference type="Proteomes" id="UP000001056">
    <property type="component" value="Unassembled WGS sequence"/>
</dbReference>
<proteinExistence type="predicted"/>
<dbReference type="AlphaFoldDB" id="Q2H5W6"/>
<evidence type="ECO:0000313" key="2">
    <source>
        <dbReference type="Proteomes" id="UP000001056"/>
    </source>
</evidence>
<dbReference type="HOGENOM" id="CLU_1415002_0_0_1"/>
<keyword evidence="2" id="KW-1185">Reference proteome</keyword>
<organism evidence="1 2">
    <name type="scientific">Chaetomium globosum (strain ATCC 6205 / CBS 148.51 / DSM 1962 / NBRC 6347 / NRRL 1970)</name>
    <name type="common">Soil fungus</name>
    <dbReference type="NCBI Taxonomy" id="306901"/>
    <lineage>
        <taxon>Eukaryota</taxon>
        <taxon>Fungi</taxon>
        <taxon>Dikarya</taxon>
        <taxon>Ascomycota</taxon>
        <taxon>Pezizomycotina</taxon>
        <taxon>Sordariomycetes</taxon>
        <taxon>Sordariomycetidae</taxon>
        <taxon>Sordariales</taxon>
        <taxon>Chaetomiaceae</taxon>
        <taxon>Chaetomium</taxon>
    </lineage>
</organism>
<protein>
    <submittedName>
        <fullName evidence="1">Uncharacterized protein</fullName>
    </submittedName>
</protein>
<name>Q2H5W6_CHAGB</name>
<dbReference type="VEuPathDB" id="FungiDB:CHGG_05949"/>